<protein>
    <submittedName>
        <fullName evidence="2">DUF4265 domain-containing protein</fullName>
    </submittedName>
</protein>
<reference evidence="1" key="1">
    <citation type="submission" date="2012-09" db="EMBL/GenBank/DDBJ databases">
        <authorList>
            <person name="Martin A.A."/>
        </authorList>
    </citation>
    <scope>NUCLEOTIDE SEQUENCE</scope>
</reference>
<keyword evidence="1" id="KW-1185">Reference proteome</keyword>
<name>A0A0K0DK08_ANGCA</name>
<dbReference type="WBParaSite" id="ACAC_0001179701-mRNA-1">
    <property type="protein sequence ID" value="ACAC_0001179701-mRNA-1"/>
    <property type="gene ID" value="ACAC_0001179701"/>
</dbReference>
<dbReference type="Proteomes" id="UP000035642">
    <property type="component" value="Unassembled WGS sequence"/>
</dbReference>
<evidence type="ECO:0000313" key="1">
    <source>
        <dbReference type="Proteomes" id="UP000035642"/>
    </source>
</evidence>
<reference evidence="2" key="2">
    <citation type="submission" date="2017-02" db="UniProtKB">
        <authorList>
            <consortium name="WormBaseParasite"/>
        </authorList>
    </citation>
    <scope>IDENTIFICATION</scope>
</reference>
<organism evidence="1 2">
    <name type="scientific">Angiostrongylus cantonensis</name>
    <name type="common">Rat lungworm</name>
    <dbReference type="NCBI Taxonomy" id="6313"/>
    <lineage>
        <taxon>Eukaryota</taxon>
        <taxon>Metazoa</taxon>
        <taxon>Ecdysozoa</taxon>
        <taxon>Nematoda</taxon>
        <taxon>Chromadorea</taxon>
        <taxon>Rhabditida</taxon>
        <taxon>Rhabditina</taxon>
        <taxon>Rhabditomorpha</taxon>
        <taxon>Strongyloidea</taxon>
        <taxon>Metastrongylidae</taxon>
        <taxon>Angiostrongylus</taxon>
    </lineage>
</organism>
<dbReference type="GO" id="GO:0005548">
    <property type="term" value="F:phospholipid transporter activity"/>
    <property type="evidence" value="ECO:0007669"/>
    <property type="project" value="InterPro"/>
</dbReference>
<accession>A0A0K0DK08</accession>
<dbReference type="PANTHER" id="PTHR13024:SF0">
    <property type="entry name" value="MICROSOMAL TRIACYLGLYCEROL TRANSFER PROTEIN"/>
    <property type="match status" value="1"/>
</dbReference>
<dbReference type="STRING" id="6313.A0A0K0DK08"/>
<dbReference type="GO" id="GO:0016323">
    <property type="term" value="C:basolateral plasma membrane"/>
    <property type="evidence" value="ECO:0007669"/>
    <property type="project" value="TreeGrafter"/>
</dbReference>
<dbReference type="AlphaFoldDB" id="A0A0K0DK08"/>
<dbReference type="GO" id="GO:0005783">
    <property type="term" value="C:endoplasmic reticulum"/>
    <property type="evidence" value="ECO:0007669"/>
    <property type="project" value="TreeGrafter"/>
</dbReference>
<dbReference type="InterPro" id="IPR039988">
    <property type="entry name" value="MTTP"/>
</dbReference>
<dbReference type="PANTHER" id="PTHR13024">
    <property type="entry name" value="MICROSOMAL TRIGLYCERIDE TRANSFER PROTEIN, LARGE SUBUNIT"/>
    <property type="match status" value="1"/>
</dbReference>
<dbReference type="GO" id="GO:0005794">
    <property type="term" value="C:Golgi apparatus"/>
    <property type="evidence" value="ECO:0007669"/>
    <property type="project" value="TreeGrafter"/>
</dbReference>
<sequence length="143" mass="16560">MIPFQKEEFWRKLRNFKVFRPNYAHRALVANSGSEWREIAEFAGYKLYSTTSTEFRGDVFKRSEFDLRMKHKKQDESLFGLVVQITGLDSYDMEQILSADPEAKVRLSLLGHALPAITVFKGSAELTDLLWNSDGQTFKVFEV</sequence>
<dbReference type="GO" id="GO:0042157">
    <property type="term" value="P:lipoprotein metabolic process"/>
    <property type="evidence" value="ECO:0007669"/>
    <property type="project" value="TreeGrafter"/>
</dbReference>
<evidence type="ECO:0000313" key="2">
    <source>
        <dbReference type="WBParaSite" id="ACAC_0001179701-mRNA-1"/>
    </source>
</evidence>
<proteinExistence type="predicted"/>